<feature type="region of interest" description="Disordered" evidence="1">
    <location>
        <begin position="386"/>
        <end position="409"/>
    </location>
</feature>
<feature type="compositionally biased region" description="Polar residues" evidence="1">
    <location>
        <begin position="349"/>
        <end position="371"/>
    </location>
</feature>
<feature type="compositionally biased region" description="Basic and acidic residues" evidence="1">
    <location>
        <begin position="316"/>
        <end position="333"/>
    </location>
</feature>
<proteinExistence type="predicted"/>
<sequence>MPPATSSRRKESKDSTIGSLNDRLNYGDRLCKRRPERRGVLNDSIRNFEKNHGENYQKPRSVSDLKEKEYKDAMSQKASDFLKEEGPRLWPDEHSDSALYERALVWPKHKDKLQDLMTQMFLRKCFHKQKNERMAMKKRQSGHGPRGAGSSTMEIDDEPDNTPVTPRQRPPISEQRQLPQNLQTTGQSTTPHPVTVEDDDPSAPGEEDAVATQSRDEGHPARPLPRVAPSTTSIAPERAVGTGHSPFGITSSRSNVDGRNTSSSLTEGNLRVHDSNAPSLDNLHTREIDAISDDDDDDDMPPFEEIFSSPGRGQSNRKDKGKEIETERRKEMPPPRAPAERAVPVPDSDQGNQQIWSRQGPSSMSRFPSQQRGTSVFSTVECGRAPSLRPRAPEASMEGAMDEVTQPSVETDDLQHMNEGRVGGATTRKSPLEPEIWFRAIVSRKPPVEESWKPNGKFSDKTLAELKKELPFNFDNGDVVRLKFTLKSYEGMRIVETIDHNNRHDLQHLKRVFGERIREAMKERQGRDRGPVTFDIEIEAVKRSREMTVGREESLAPLLW</sequence>
<dbReference type="OrthoDB" id="5138733at2759"/>
<reference evidence="3" key="1">
    <citation type="submission" date="2019-06" db="EMBL/GenBank/DDBJ databases">
        <authorList>
            <person name="Broberg M."/>
        </authorList>
    </citation>
    <scope>NUCLEOTIDE SEQUENCE [LARGE SCALE GENOMIC DNA]</scope>
</reference>
<feature type="compositionally biased region" description="Acidic residues" evidence="1">
    <location>
        <begin position="196"/>
        <end position="209"/>
    </location>
</feature>
<feature type="region of interest" description="Disordered" evidence="1">
    <location>
        <begin position="1"/>
        <end position="93"/>
    </location>
</feature>
<feature type="region of interest" description="Disordered" evidence="1">
    <location>
        <begin position="131"/>
        <end position="371"/>
    </location>
</feature>
<evidence type="ECO:0000313" key="2">
    <source>
        <dbReference type="EMBL" id="CAH0047536.1"/>
    </source>
</evidence>
<reference evidence="2 3" key="2">
    <citation type="submission" date="2021-10" db="EMBL/GenBank/DDBJ databases">
        <authorList>
            <person name="Piombo E."/>
        </authorList>
    </citation>
    <scope>NUCLEOTIDE SEQUENCE [LARGE SCALE GENOMIC DNA]</scope>
</reference>
<keyword evidence="3" id="KW-1185">Reference proteome</keyword>
<feature type="compositionally biased region" description="Polar residues" evidence="1">
    <location>
        <begin position="248"/>
        <end position="267"/>
    </location>
</feature>
<comment type="caution">
    <text evidence="2">The sequence shown here is derived from an EMBL/GenBank/DDBJ whole genome shotgun (WGS) entry which is preliminary data.</text>
</comment>
<evidence type="ECO:0000256" key="1">
    <source>
        <dbReference type="SAM" id="MobiDB-lite"/>
    </source>
</evidence>
<dbReference type="AlphaFoldDB" id="A0A9N9Z1X6"/>
<name>A0A9N9Z1X6_9HYPO</name>
<accession>A0A9N9Z1X6</accession>
<protein>
    <submittedName>
        <fullName evidence="2">Uncharacterized protein</fullName>
    </submittedName>
</protein>
<dbReference type="EMBL" id="CABFOC020000031">
    <property type="protein sequence ID" value="CAH0047536.1"/>
    <property type="molecule type" value="Genomic_DNA"/>
</dbReference>
<gene>
    <name evidence="2" type="ORF">CSOL1703_00013547</name>
</gene>
<dbReference type="Proteomes" id="UP000775872">
    <property type="component" value="Unassembled WGS sequence"/>
</dbReference>
<feature type="compositionally biased region" description="Acidic residues" evidence="1">
    <location>
        <begin position="290"/>
        <end position="302"/>
    </location>
</feature>
<feature type="compositionally biased region" description="Basic and acidic residues" evidence="1">
    <location>
        <begin position="46"/>
        <end position="93"/>
    </location>
</feature>
<organism evidence="2 3">
    <name type="scientific">Clonostachys solani</name>
    <dbReference type="NCBI Taxonomy" id="160281"/>
    <lineage>
        <taxon>Eukaryota</taxon>
        <taxon>Fungi</taxon>
        <taxon>Dikarya</taxon>
        <taxon>Ascomycota</taxon>
        <taxon>Pezizomycotina</taxon>
        <taxon>Sordariomycetes</taxon>
        <taxon>Hypocreomycetidae</taxon>
        <taxon>Hypocreales</taxon>
        <taxon>Bionectriaceae</taxon>
        <taxon>Clonostachys</taxon>
    </lineage>
</organism>
<evidence type="ECO:0000313" key="3">
    <source>
        <dbReference type="Proteomes" id="UP000775872"/>
    </source>
</evidence>
<feature type="compositionally biased region" description="Polar residues" evidence="1">
    <location>
        <begin position="174"/>
        <end position="192"/>
    </location>
</feature>